<evidence type="ECO:0000313" key="3">
    <source>
        <dbReference type="EMBL" id="SIO96157.1"/>
    </source>
</evidence>
<sequence>MIEKKLKMAAPLAVVLITAPALADVASPSLDGLKGEIDQLTAEVANLKNDQSAIRLNGYYRMQGTAESLDETDDNSSTWVDQRLRMKVTGDLNENVTVVWYGEYDAPFGEKGSKTVAGSGGKLSSDGVGIETKNAYVDFRLPNTDWKVRTGIQGYGFGKYESFVTDDDMNGISFLGNIDMVNLSGGWFKWDEGERDSSDDVDFYVLNGELNPNDNLSYGFTGGSINNRNEDAINGTAARTDDIYLGSYVDYTYGDMAYSGSVLYKIASGMDSNASDGEAFMLNLYAQKHWTGGYIKVHGIYIPADDSSNGTDRFAENNSGYELNSSNLMIFGTDSYYNNGSQGGKAVLDAAYQGYGLLGLMLSGDQMLEDDYYVKYGAGYFRVADDAPQSASQANGSNLGAELAAQFGKKFAGIYDLSLRGSYGFMGDFYQESSEDTYKIVAMLNVVF</sequence>
<evidence type="ECO:0000256" key="2">
    <source>
        <dbReference type="SAM" id="SignalP"/>
    </source>
</evidence>
<proteinExistence type="predicted"/>
<dbReference type="Proteomes" id="UP000184774">
    <property type="component" value="Unassembled WGS sequence"/>
</dbReference>
<evidence type="ECO:0000313" key="4">
    <source>
        <dbReference type="Proteomes" id="UP000184774"/>
    </source>
</evidence>
<protein>
    <recommendedName>
        <fullName evidence="5">Porin</fullName>
    </recommendedName>
</protein>
<dbReference type="EMBL" id="FSSB01000028">
    <property type="protein sequence ID" value="SIO96157.1"/>
    <property type="molecule type" value="Genomic_DNA"/>
</dbReference>
<organism evidence="3 4">
    <name type="scientific">Vibrio spartinae</name>
    <dbReference type="NCBI Taxonomy" id="1918945"/>
    <lineage>
        <taxon>Bacteria</taxon>
        <taxon>Pseudomonadati</taxon>
        <taxon>Pseudomonadota</taxon>
        <taxon>Gammaproteobacteria</taxon>
        <taxon>Vibrionales</taxon>
        <taxon>Vibrionaceae</taxon>
        <taxon>Vibrio</taxon>
    </lineage>
</organism>
<keyword evidence="1" id="KW-0175">Coiled coil</keyword>
<gene>
    <name evidence="3" type="ORF">VSP9026_03939</name>
</gene>
<name>A0A1N6M9X2_9VIBR</name>
<dbReference type="RefSeq" id="WP_235862230.1">
    <property type="nucleotide sequence ID" value="NZ_AP024907.1"/>
</dbReference>
<evidence type="ECO:0008006" key="5">
    <source>
        <dbReference type="Google" id="ProtNLM"/>
    </source>
</evidence>
<accession>A0A1N6M9X2</accession>
<reference evidence="3 4" key="1">
    <citation type="submission" date="2016-12" db="EMBL/GenBank/DDBJ databases">
        <authorList>
            <person name="Song W.-J."/>
            <person name="Kurnit D.M."/>
        </authorList>
    </citation>
    <scope>NUCLEOTIDE SEQUENCE [LARGE SCALE GENOMIC DNA]</scope>
    <source>
        <strain evidence="3 4">CECT 9026</strain>
    </source>
</reference>
<dbReference type="AlphaFoldDB" id="A0A1N6M9X2"/>
<feature type="signal peptide" evidence="2">
    <location>
        <begin position="1"/>
        <end position="23"/>
    </location>
</feature>
<feature type="chain" id="PRO_5012545964" description="Porin" evidence="2">
    <location>
        <begin position="24"/>
        <end position="448"/>
    </location>
</feature>
<feature type="coiled-coil region" evidence="1">
    <location>
        <begin position="30"/>
        <end position="57"/>
    </location>
</feature>
<keyword evidence="2" id="KW-0732">Signal</keyword>
<evidence type="ECO:0000256" key="1">
    <source>
        <dbReference type="SAM" id="Coils"/>
    </source>
</evidence>